<keyword evidence="2" id="KW-1185">Reference proteome</keyword>
<reference evidence="1 2" key="1">
    <citation type="submission" date="2020-09" db="EMBL/GenBank/DDBJ databases">
        <title>novel species in genus Nocardioides.</title>
        <authorList>
            <person name="Zhang G."/>
        </authorList>
    </citation>
    <scope>NUCLEOTIDE SEQUENCE [LARGE SCALE GENOMIC DNA]</scope>
    <source>
        <strain evidence="1 2">KCTC 39551</strain>
    </source>
</reference>
<gene>
    <name evidence="1" type="ORF">IEZ26_01570</name>
</gene>
<protein>
    <recommendedName>
        <fullName evidence="3">PLD phosphodiesterase domain-containing protein</fullName>
    </recommendedName>
</protein>
<evidence type="ECO:0008006" key="3">
    <source>
        <dbReference type="Google" id="ProtNLM"/>
    </source>
</evidence>
<dbReference type="EMBL" id="JACXYZ010000001">
    <property type="protein sequence ID" value="MBD3923295.1"/>
    <property type="molecule type" value="Genomic_DNA"/>
</dbReference>
<organism evidence="1 2">
    <name type="scientific">Nocardioides cavernae</name>
    <dbReference type="NCBI Taxonomy" id="1921566"/>
    <lineage>
        <taxon>Bacteria</taxon>
        <taxon>Bacillati</taxon>
        <taxon>Actinomycetota</taxon>
        <taxon>Actinomycetes</taxon>
        <taxon>Propionibacteriales</taxon>
        <taxon>Nocardioidaceae</taxon>
        <taxon>Nocardioides</taxon>
    </lineage>
</organism>
<evidence type="ECO:0000313" key="2">
    <source>
        <dbReference type="Proteomes" id="UP000618818"/>
    </source>
</evidence>
<dbReference type="Proteomes" id="UP000618818">
    <property type="component" value="Unassembled WGS sequence"/>
</dbReference>
<evidence type="ECO:0000313" key="1">
    <source>
        <dbReference type="EMBL" id="MBD3923295.1"/>
    </source>
</evidence>
<sequence>MTDLEVLEVVESRGGRVVLHDRLHAKYYRNDSEVLLGSANLTATALGWATCSNLELLIPAKRQHVRALEQRLLAEGIRASASLASEIAALALRLQPLPPAAESLAHDESTTDWSRWTPGLRHPSDLYRAYSLGPDILTSGSRETARADLSWLDLPQGLDSGDFTVLTGGRLLQHPLIHEVDELLVRGQRFGAMRDLLRDRLALDPQAADLAWQTLMRWLMEFLPSRYVVRTPNRSEVMFRVAALKEGEER</sequence>
<dbReference type="RefSeq" id="WP_191193181.1">
    <property type="nucleotide sequence ID" value="NZ_JACXYZ010000001.1"/>
</dbReference>
<name>A0ABR8N7V7_9ACTN</name>
<proteinExistence type="predicted"/>
<comment type="caution">
    <text evidence="1">The sequence shown here is derived from an EMBL/GenBank/DDBJ whole genome shotgun (WGS) entry which is preliminary data.</text>
</comment>
<accession>A0ABR8N7V7</accession>